<dbReference type="EMBL" id="JAGIOJ010000001">
    <property type="protein sequence ID" value="MBP2397289.1"/>
    <property type="molecule type" value="Genomic_DNA"/>
</dbReference>
<feature type="transmembrane region" description="Helical" evidence="6">
    <location>
        <begin position="139"/>
        <end position="163"/>
    </location>
</feature>
<evidence type="ECO:0000256" key="4">
    <source>
        <dbReference type="ARBA" id="ARBA00022989"/>
    </source>
</evidence>
<feature type="transmembrane region" description="Helical" evidence="6">
    <location>
        <begin position="213"/>
        <end position="234"/>
    </location>
</feature>
<dbReference type="InterPro" id="IPR050189">
    <property type="entry name" value="MFS_Efflux_Transporters"/>
</dbReference>
<dbReference type="PROSITE" id="PS50850">
    <property type="entry name" value="MFS"/>
    <property type="match status" value="1"/>
</dbReference>
<keyword evidence="4 6" id="KW-1133">Transmembrane helix</keyword>
<feature type="transmembrane region" description="Helical" evidence="6">
    <location>
        <begin position="280"/>
        <end position="299"/>
    </location>
</feature>
<gene>
    <name evidence="8" type="ORF">JOF39_000370</name>
</gene>
<comment type="caution">
    <text evidence="8">The sequence shown here is derived from an EMBL/GenBank/DDBJ whole genome shotgun (WGS) entry which is preliminary data.</text>
</comment>
<feature type="transmembrane region" description="Helical" evidence="6">
    <location>
        <begin position="169"/>
        <end position="185"/>
    </location>
</feature>
<feature type="domain" description="Major facilitator superfamily (MFS) profile" evidence="7">
    <location>
        <begin position="1"/>
        <end position="391"/>
    </location>
</feature>
<feature type="transmembrane region" description="Helical" evidence="6">
    <location>
        <begin position="336"/>
        <end position="355"/>
    </location>
</feature>
<feature type="transmembrane region" description="Helical" evidence="6">
    <location>
        <begin position="254"/>
        <end position="273"/>
    </location>
</feature>
<keyword evidence="2" id="KW-1003">Cell membrane</keyword>
<evidence type="ECO:0000256" key="1">
    <source>
        <dbReference type="ARBA" id="ARBA00004651"/>
    </source>
</evidence>
<dbReference type="InterPro" id="IPR036259">
    <property type="entry name" value="MFS_trans_sf"/>
</dbReference>
<evidence type="ECO:0000256" key="6">
    <source>
        <dbReference type="SAM" id="Phobius"/>
    </source>
</evidence>
<evidence type="ECO:0000256" key="3">
    <source>
        <dbReference type="ARBA" id="ARBA00022692"/>
    </source>
</evidence>
<dbReference type="Pfam" id="PF07690">
    <property type="entry name" value="MFS_1"/>
    <property type="match status" value="1"/>
</dbReference>
<dbReference type="Gene3D" id="1.20.1250.20">
    <property type="entry name" value="MFS general substrate transporter like domains"/>
    <property type="match status" value="2"/>
</dbReference>
<evidence type="ECO:0000313" key="8">
    <source>
        <dbReference type="EMBL" id="MBP2397289.1"/>
    </source>
</evidence>
<dbReference type="InterPro" id="IPR020846">
    <property type="entry name" value="MFS_dom"/>
</dbReference>
<evidence type="ECO:0000313" key="9">
    <source>
        <dbReference type="Proteomes" id="UP001195422"/>
    </source>
</evidence>
<dbReference type="SUPFAM" id="SSF103473">
    <property type="entry name" value="MFS general substrate transporter"/>
    <property type="match status" value="1"/>
</dbReference>
<feature type="transmembrane region" description="Helical" evidence="6">
    <location>
        <begin position="81"/>
        <end position="99"/>
    </location>
</feature>
<accession>A0ABS4XLA9</accession>
<evidence type="ECO:0000256" key="5">
    <source>
        <dbReference type="ARBA" id="ARBA00023136"/>
    </source>
</evidence>
<evidence type="ECO:0000259" key="7">
    <source>
        <dbReference type="PROSITE" id="PS50850"/>
    </source>
</evidence>
<evidence type="ECO:0000256" key="2">
    <source>
        <dbReference type="ARBA" id="ARBA00022475"/>
    </source>
</evidence>
<feature type="transmembrane region" description="Helical" evidence="6">
    <location>
        <begin position="367"/>
        <end position="386"/>
    </location>
</feature>
<keyword evidence="3 6" id="KW-0812">Transmembrane</keyword>
<feature type="transmembrane region" description="Helical" evidence="6">
    <location>
        <begin position="51"/>
        <end position="74"/>
    </location>
</feature>
<sequence>MTTALGSVRPKTGNERGTYIYIGVYSAVLYMVLLIAPVITSKLVEQFGLSATQVGGLLSLELGAFSLATVPAYLWLRRVNLVTATQVFTIIAVLGNIISGLVDSYVLLVICRVITSLAAGSITVIILGLSGKAANPGRAYGLFVAAQLVMGAVILALFPSIFATLNVSAIYWTMAGLAALCIPAAKQINPDALRASSETKAVASTAQTRQFPLFLAVLGLAAVFFFYVGLSSVWSFMGQIAANANLDLGTTSLILSLATLPGIASSVLATWLGDSPWRRAFLIGGYLAMTASIALLFGLTGALQFALAAVVFKFAWTFILPYLLTSISDLDSNGQLMNSTNLMIGSGFALGPALGGVLIESSGGFDALLWTACAGVVISMIFAVSIQRRKV</sequence>
<dbReference type="PANTHER" id="PTHR43124:SF10">
    <property type="entry name" value="PURINE EFFLUX PUMP PBUE"/>
    <property type="match status" value="1"/>
</dbReference>
<organism evidence="8 9">
    <name type="scientific">Glutamicibacter protophormiae</name>
    <name type="common">Brevibacterium protophormiae</name>
    <dbReference type="NCBI Taxonomy" id="37930"/>
    <lineage>
        <taxon>Bacteria</taxon>
        <taxon>Bacillati</taxon>
        <taxon>Actinomycetota</taxon>
        <taxon>Actinomycetes</taxon>
        <taxon>Micrococcales</taxon>
        <taxon>Micrococcaceae</taxon>
        <taxon>Glutamicibacter</taxon>
    </lineage>
</organism>
<proteinExistence type="predicted"/>
<feature type="transmembrane region" description="Helical" evidence="6">
    <location>
        <begin position="305"/>
        <end position="324"/>
    </location>
</feature>
<dbReference type="Proteomes" id="UP001195422">
    <property type="component" value="Unassembled WGS sequence"/>
</dbReference>
<dbReference type="PANTHER" id="PTHR43124">
    <property type="entry name" value="PURINE EFFLUX PUMP PBUE"/>
    <property type="match status" value="1"/>
</dbReference>
<feature type="transmembrane region" description="Helical" evidence="6">
    <location>
        <begin position="105"/>
        <end position="127"/>
    </location>
</feature>
<comment type="subcellular location">
    <subcellularLocation>
        <location evidence="1">Cell membrane</location>
        <topology evidence="1">Multi-pass membrane protein</topology>
    </subcellularLocation>
</comment>
<keyword evidence="5 6" id="KW-0472">Membrane</keyword>
<protein>
    <submittedName>
        <fullName evidence="8">MFS family arabinose efflux permease</fullName>
    </submittedName>
</protein>
<name>A0ABS4XLA9_GLUPR</name>
<keyword evidence="9" id="KW-1185">Reference proteome</keyword>
<dbReference type="RefSeq" id="WP_188947318.1">
    <property type="nucleotide sequence ID" value="NZ_BMPH01000002.1"/>
</dbReference>
<reference evidence="8 9" key="1">
    <citation type="submission" date="2021-03" db="EMBL/GenBank/DDBJ databases">
        <title>Sequencing the genomes of 1000 actinobacteria strains.</title>
        <authorList>
            <person name="Klenk H.-P."/>
        </authorList>
    </citation>
    <scope>NUCLEOTIDE SEQUENCE [LARGE SCALE GENOMIC DNA]</scope>
    <source>
        <strain evidence="8 9">DSM 20168</strain>
    </source>
</reference>
<feature type="transmembrane region" description="Helical" evidence="6">
    <location>
        <begin position="19"/>
        <end position="39"/>
    </location>
</feature>
<dbReference type="InterPro" id="IPR011701">
    <property type="entry name" value="MFS"/>
</dbReference>